<protein>
    <recommendedName>
        <fullName evidence="2">diguanylate cyclase</fullName>
        <ecNumber evidence="2">2.7.7.65</ecNumber>
    </recommendedName>
</protein>
<keyword evidence="6" id="KW-1185">Reference proteome</keyword>
<dbReference type="OrthoDB" id="9813903at2"/>
<dbReference type="PANTHER" id="PTHR45138">
    <property type="entry name" value="REGULATORY COMPONENTS OF SENSORY TRANSDUCTION SYSTEM"/>
    <property type="match status" value="1"/>
</dbReference>
<evidence type="ECO:0000256" key="3">
    <source>
        <dbReference type="ARBA" id="ARBA00034247"/>
    </source>
</evidence>
<dbReference type="InterPro" id="IPR035965">
    <property type="entry name" value="PAS-like_dom_sf"/>
</dbReference>
<dbReference type="SUPFAM" id="SSF55785">
    <property type="entry name" value="PYP-like sensor domain (PAS domain)"/>
    <property type="match status" value="1"/>
</dbReference>
<dbReference type="STRING" id="1392540.P256_01365"/>
<evidence type="ECO:0000313" key="5">
    <source>
        <dbReference type="EMBL" id="ESK39683.1"/>
    </source>
</evidence>
<accession>V2TAI1</accession>
<dbReference type="InterPro" id="IPR029787">
    <property type="entry name" value="Nucleotide_cyclase"/>
</dbReference>
<dbReference type="PANTHER" id="PTHR45138:SF9">
    <property type="entry name" value="DIGUANYLATE CYCLASE DGCM-RELATED"/>
    <property type="match status" value="1"/>
</dbReference>
<comment type="catalytic activity">
    <reaction evidence="3">
        <text>2 GTP = 3',3'-c-di-GMP + 2 diphosphate</text>
        <dbReference type="Rhea" id="RHEA:24898"/>
        <dbReference type="ChEBI" id="CHEBI:33019"/>
        <dbReference type="ChEBI" id="CHEBI:37565"/>
        <dbReference type="ChEBI" id="CHEBI:58805"/>
        <dbReference type="EC" id="2.7.7.65"/>
    </reaction>
</comment>
<dbReference type="CDD" id="cd01949">
    <property type="entry name" value="GGDEF"/>
    <property type="match status" value="1"/>
</dbReference>
<dbReference type="EC" id="2.7.7.65" evidence="2"/>
<dbReference type="InterPro" id="IPR000160">
    <property type="entry name" value="GGDEF_dom"/>
</dbReference>
<dbReference type="AlphaFoldDB" id="V2TAI1"/>
<comment type="caution">
    <text evidence="5">The sequence shown here is derived from an EMBL/GenBank/DDBJ whole genome shotgun (WGS) entry which is preliminary data.</text>
</comment>
<dbReference type="NCBIfam" id="TIGR00254">
    <property type="entry name" value="GGDEF"/>
    <property type="match status" value="1"/>
</dbReference>
<name>V2TAI1_9GAMM</name>
<comment type="cofactor">
    <cofactor evidence="1">
        <name>Mg(2+)</name>
        <dbReference type="ChEBI" id="CHEBI:18420"/>
    </cofactor>
</comment>
<dbReference type="HOGENOM" id="CLU_604990_0_0_6"/>
<dbReference type="Gene3D" id="3.30.450.20">
    <property type="entry name" value="PAS domain"/>
    <property type="match status" value="1"/>
</dbReference>
<dbReference type="GO" id="GO:0005886">
    <property type="term" value="C:plasma membrane"/>
    <property type="evidence" value="ECO:0007669"/>
    <property type="project" value="TreeGrafter"/>
</dbReference>
<evidence type="ECO:0000256" key="2">
    <source>
        <dbReference type="ARBA" id="ARBA00012528"/>
    </source>
</evidence>
<dbReference type="Gene3D" id="3.30.70.270">
    <property type="match status" value="1"/>
</dbReference>
<sequence>MNNTSHFNLSGEKLLTLSQEIDKHNLPQEIINTCKHLLICENISFLESFHQDSYFHYQDIDHGMFSKNEAIQYIQEIPRFNQLENFSFYVRNNKEPLNYLNNCLTIKIENSHLSQEIFIFIKGSFFTSQIIHNTHFLILLNLIKLYFANTAYLQKNLIDIINLNPFYKNLAEQAPILINIIGPDLKFTLWNQECEQVFGWKHTDLQKMPNELICLFSNDLDYQKIKKFFSNKPQKHSKLYEVNPICKDGSILNTLWTSILLPNQSYINIGINITEQRKSEKLLQERANIDTLTQCFNRVAIFDALDVQLKQCRDINRKFCVFLIDIDHFKLVNDTWGHMVGDKALQHFSRLLQLDQTRKIHVGRFGGEEFIVILETNSIADAFAFDEQIRRTLSTHPLYEKHEKIKLNYSSGFTMIEKGFCSRNSLLSSIDNALYRAKKQGRGRTYQSHTSY</sequence>
<dbReference type="Proteomes" id="UP000023785">
    <property type="component" value="Unassembled WGS sequence"/>
</dbReference>
<dbReference type="SMART" id="SM00267">
    <property type="entry name" value="GGDEF"/>
    <property type="match status" value="1"/>
</dbReference>
<dbReference type="NCBIfam" id="TIGR00229">
    <property type="entry name" value="sensory_box"/>
    <property type="match status" value="1"/>
</dbReference>
<dbReference type="InterPro" id="IPR000014">
    <property type="entry name" value="PAS"/>
</dbReference>
<feature type="domain" description="GGDEF" evidence="4">
    <location>
        <begin position="317"/>
        <end position="450"/>
    </location>
</feature>
<reference evidence="5 6" key="1">
    <citation type="submission" date="2013-10" db="EMBL/GenBank/DDBJ databases">
        <title>The Genome Sequence of Acinetobacter nectaris CIP 110549.</title>
        <authorList>
            <consortium name="The Broad Institute Genomics Platform"/>
            <consortium name="The Broad Institute Genome Sequencing Center for Infectious Disease"/>
            <person name="Cerqueira G."/>
            <person name="Feldgarden M."/>
            <person name="Courvalin P."/>
            <person name="Grillot-Courvalin C."/>
            <person name="Clermont D."/>
            <person name="Rocha E."/>
            <person name="Yoon E.-J."/>
            <person name="Nemec A."/>
            <person name="Young S.K."/>
            <person name="Zeng Q."/>
            <person name="Gargeya S."/>
            <person name="Fitzgerald M."/>
            <person name="Abouelleil A."/>
            <person name="Alvarado L."/>
            <person name="Berlin A.M."/>
            <person name="Chapman S.B."/>
            <person name="Gainer-Dewar J."/>
            <person name="Goldberg J."/>
            <person name="Gnerre S."/>
            <person name="Griggs A."/>
            <person name="Gujja S."/>
            <person name="Hansen M."/>
            <person name="Howarth C."/>
            <person name="Imamovic A."/>
            <person name="Ireland A."/>
            <person name="Larimer J."/>
            <person name="McCowan C."/>
            <person name="Murphy C."/>
            <person name="Pearson M."/>
            <person name="Poon T.W."/>
            <person name="Priest M."/>
            <person name="Roberts A."/>
            <person name="Saif S."/>
            <person name="Shea T."/>
            <person name="Sykes S."/>
            <person name="Wortman J."/>
            <person name="Nusbaum C."/>
            <person name="Birren B."/>
        </authorList>
    </citation>
    <scope>NUCLEOTIDE SEQUENCE [LARGE SCALE GENOMIC DNA]</scope>
    <source>
        <strain evidence="5 6">CIP 110549</strain>
    </source>
</reference>
<dbReference type="EMBL" id="AYER01000004">
    <property type="protein sequence ID" value="ESK39683.1"/>
    <property type="molecule type" value="Genomic_DNA"/>
</dbReference>
<evidence type="ECO:0000256" key="1">
    <source>
        <dbReference type="ARBA" id="ARBA00001946"/>
    </source>
</evidence>
<dbReference type="Pfam" id="PF00990">
    <property type="entry name" value="GGDEF"/>
    <property type="match status" value="1"/>
</dbReference>
<dbReference type="GO" id="GO:0043709">
    <property type="term" value="P:cell adhesion involved in single-species biofilm formation"/>
    <property type="evidence" value="ECO:0007669"/>
    <property type="project" value="TreeGrafter"/>
</dbReference>
<dbReference type="PATRIC" id="fig|1392540.3.peg.1326"/>
<dbReference type="eggNOG" id="COG3706">
    <property type="taxonomic scope" value="Bacteria"/>
</dbReference>
<dbReference type="PROSITE" id="PS50887">
    <property type="entry name" value="GGDEF"/>
    <property type="match status" value="1"/>
</dbReference>
<dbReference type="FunFam" id="3.30.70.270:FF:000001">
    <property type="entry name" value="Diguanylate cyclase domain protein"/>
    <property type="match status" value="1"/>
</dbReference>
<evidence type="ECO:0000259" key="4">
    <source>
        <dbReference type="PROSITE" id="PS50887"/>
    </source>
</evidence>
<dbReference type="InterPro" id="IPR043128">
    <property type="entry name" value="Rev_trsase/Diguanyl_cyclase"/>
</dbReference>
<organism evidence="5 6">
    <name type="scientific">Acinetobacter nectaris CIP 110549</name>
    <dbReference type="NCBI Taxonomy" id="1392540"/>
    <lineage>
        <taxon>Bacteria</taxon>
        <taxon>Pseudomonadati</taxon>
        <taxon>Pseudomonadota</taxon>
        <taxon>Gammaproteobacteria</taxon>
        <taxon>Moraxellales</taxon>
        <taxon>Moraxellaceae</taxon>
        <taxon>Acinetobacter</taxon>
    </lineage>
</organism>
<gene>
    <name evidence="5" type="ORF">P256_01365</name>
</gene>
<dbReference type="GO" id="GO:1902201">
    <property type="term" value="P:negative regulation of bacterial-type flagellum-dependent cell motility"/>
    <property type="evidence" value="ECO:0007669"/>
    <property type="project" value="TreeGrafter"/>
</dbReference>
<evidence type="ECO:0000313" key="6">
    <source>
        <dbReference type="Proteomes" id="UP000023785"/>
    </source>
</evidence>
<dbReference type="SUPFAM" id="SSF55073">
    <property type="entry name" value="Nucleotide cyclase"/>
    <property type="match status" value="1"/>
</dbReference>
<dbReference type="GO" id="GO:0052621">
    <property type="term" value="F:diguanylate cyclase activity"/>
    <property type="evidence" value="ECO:0007669"/>
    <property type="project" value="UniProtKB-EC"/>
</dbReference>
<dbReference type="RefSeq" id="WP_023272996.1">
    <property type="nucleotide sequence ID" value="NZ_KI530723.1"/>
</dbReference>
<dbReference type="InterPro" id="IPR050469">
    <property type="entry name" value="Diguanylate_Cyclase"/>
</dbReference>
<proteinExistence type="predicted"/>